<keyword evidence="6" id="KW-1133">Transmembrane helix</keyword>
<evidence type="ECO:0000256" key="5">
    <source>
        <dbReference type="RuleBase" id="RU003369"/>
    </source>
</evidence>
<feature type="active site" description="Proton acceptor" evidence="3">
    <location>
        <position position="200"/>
    </location>
</feature>
<dbReference type="EMBL" id="JAIFTL010000063">
    <property type="protein sequence ID" value="KAG9324560.1"/>
    <property type="molecule type" value="Genomic_DNA"/>
</dbReference>
<evidence type="ECO:0000256" key="6">
    <source>
        <dbReference type="SAM" id="Phobius"/>
    </source>
</evidence>
<sequence length="341" mass="36246">MTSQANKAPKVAIIGAGIVGSAVAFACLMRSVASDFLIYDIDTSVAHGQVLDLEDATFISSATIASAAYPSSPGYSTTTATAQDCGQADIIVMTAGHRQAPGESRDELLHRNELILRDVLAKIAPIKSTAILLMVANPVNILTCLAQKLSGLPPSQVVGSGTYLDTVRLRTAIKKTFLTSSNGEVGVAENCVNALVVGDHGDKQVAVWSSATVAGQPLTTFAEFEQMNTQAELASATTNRIYDIIEHKGASAYGIAAVVSELILAILANKRIVVPLTVYSDRYDACLSLPVMLGSGGVGQIFYPQMSAKEEQSLQDYVKANQAICERYRYIRGTNSTEYEE</sequence>
<dbReference type="SUPFAM" id="SSF51735">
    <property type="entry name" value="NAD(P)-binding Rossmann-fold domains"/>
    <property type="match status" value="1"/>
</dbReference>
<evidence type="ECO:0000259" key="8">
    <source>
        <dbReference type="Pfam" id="PF02866"/>
    </source>
</evidence>
<evidence type="ECO:0000256" key="2">
    <source>
        <dbReference type="ARBA" id="ARBA00023027"/>
    </source>
</evidence>
<feature type="binding site" evidence="4">
    <location>
        <position position="40"/>
    </location>
    <ligand>
        <name>NAD(+)</name>
        <dbReference type="ChEBI" id="CHEBI:57540"/>
    </ligand>
</feature>
<feature type="domain" description="Lactate/malate dehydrogenase C-terminal" evidence="8">
    <location>
        <begin position="162"/>
        <end position="319"/>
    </location>
</feature>
<dbReference type="PANTHER" id="PTHR43128:SF16">
    <property type="entry name" value="L-LACTATE DEHYDROGENASE"/>
    <property type="match status" value="1"/>
</dbReference>
<keyword evidence="6" id="KW-0472">Membrane</keyword>
<dbReference type="Gene3D" id="3.90.110.10">
    <property type="entry name" value="Lactate dehydrogenase/glycoside hydrolase, family 4, C-terminal"/>
    <property type="match status" value="1"/>
</dbReference>
<dbReference type="PROSITE" id="PS51257">
    <property type="entry name" value="PROKAR_LIPOPROTEIN"/>
    <property type="match status" value="1"/>
</dbReference>
<feature type="binding site" evidence="4">
    <location>
        <position position="112"/>
    </location>
    <ligand>
        <name>NAD(+)</name>
        <dbReference type="ChEBI" id="CHEBI:57540"/>
    </ligand>
</feature>
<dbReference type="Gene3D" id="3.40.50.720">
    <property type="entry name" value="NAD(P)-binding Rossmann-like Domain"/>
    <property type="match status" value="1"/>
</dbReference>
<dbReference type="InterPro" id="IPR036291">
    <property type="entry name" value="NAD(P)-bd_dom_sf"/>
</dbReference>
<protein>
    <recommendedName>
        <fullName evidence="11">L-lactate dehydrogenase</fullName>
    </recommendedName>
</protein>
<reference evidence="9" key="1">
    <citation type="submission" date="2021-07" db="EMBL/GenBank/DDBJ databases">
        <title>Draft genome of Mortierella alpina, strain LL118, isolated from an aspen leaf litter sample.</title>
        <authorList>
            <person name="Yang S."/>
            <person name="Vinatzer B.A."/>
        </authorList>
    </citation>
    <scope>NUCLEOTIDE SEQUENCE</scope>
    <source>
        <strain evidence="9">LL118</strain>
    </source>
</reference>
<feature type="transmembrane region" description="Helical" evidence="6">
    <location>
        <begin position="12"/>
        <end position="33"/>
    </location>
</feature>
<dbReference type="PIRSF" id="PIRSF000102">
    <property type="entry name" value="Lac_mal_DH"/>
    <property type="match status" value="1"/>
</dbReference>
<accession>A0A9P8A6L9</accession>
<dbReference type="CDD" id="cd00300">
    <property type="entry name" value="LDH_like"/>
    <property type="match status" value="1"/>
</dbReference>
<dbReference type="Proteomes" id="UP000717515">
    <property type="component" value="Unassembled WGS sequence"/>
</dbReference>
<dbReference type="InterPro" id="IPR022383">
    <property type="entry name" value="Lactate/malate_DH_C"/>
</dbReference>
<evidence type="ECO:0000313" key="10">
    <source>
        <dbReference type="Proteomes" id="UP000717515"/>
    </source>
</evidence>
<dbReference type="GO" id="GO:0004459">
    <property type="term" value="F:L-lactate dehydrogenase (NAD+) activity"/>
    <property type="evidence" value="ECO:0007669"/>
    <property type="project" value="TreeGrafter"/>
</dbReference>
<evidence type="ECO:0008006" key="11">
    <source>
        <dbReference type="Google" id="ProtNLM"/>
    </source>
</evidence>
<feature type="binding site" evidence="4">
    <location>
        <begin position="135"/>
        <end position="137"/>
    </location>
    <ligand>
        <name>NAD(+)</name>
        <dbReference type="ChEBI" id="CHEBI:57540"/>
    </ligand>
</feature>
<evidence type="ECO:0000256" key="1">
    <source>
        <dbReference type="ARBA" id="ARBA00023002"/>
    </source>
</evidence>
<dbReference type="InterPro" id="IPR001557">
    <property type="entry name" value="L-lactate/malate_DH"/>
</dbReference>
<dbReference type="GO" id="GO:0006089">
    <property type="term" value="P:lactate metabolic process"/>
    <property type="evidence" value="ECO:0007669"/>
    <property type="project" value="TreeGrafter"/>
</dbReference>
<dbReference type="AlphaFoldDB" id="A0A9P8A6L9"/>
<dbReference type="InterPro" id="IPR015955">
    <property type="entry name" value="Lactate_DH/Glyco_Ohase_4_C"/>
</dbReference>
<keyword evidence="2 4" id="KW-0520">NAD</keyword>
<proteinExistence type="inferred from homology"/>
<gene>
    <name evidence="9" type="ORF">KVV02_005093</name>
</gene>
<comment type="similarity">
    <text evidence="5">Belongs to the LDH/MDH superfamily.</text>
</comment>
<evidence type="ECO:0000259" key="7">
    <source>
        <dbReference type="Pfam" id="PF00056"/>
    </source>
</evidence>
<keyword evidence="6" id="KW-0812">Transmembrane</keyword>
<dbReference type="Pfam" id="PF02866">
    <property type="entry name" value="Ldh_1_C"/>
    <property type="match status" value="1"/>
</dbReference>
<feature type="domain" description="Lactate/malate dehydrogenase N-terminal" evidence="7">
    <location>
        <begin position="10"/>
        <end position="159"/>
    </location>
</feature>
<dbReference type="Pfam" id="PF00056">
    <property type="entry name" value="Ldh_1_N"/>
    <property type="match status" value="1"/>
</dbReference>
<feature type="binding site" evidence="4">
    <location>
        <begin position="15"/>
        <end position="20"/>
    </location>
    <ligand>
        <name>NAD(+)</name>
        <dbReference type="ChEBI" id="CHEBI:57540"/>
    </ligand>
</feature>
<dbReference type="PANTHER" id="PTHR43128">
    <property type="entry name" value="L-2-HYDROXYCARBOXYLATE DEHYDROGENASE (NAD(P)(+))"/>
    <property type="match status" value="1"/>
</dbReference>
<dbReference type="InterPro" id="IPR001236">
    <property type="entry name" value="Lactate/malate_DH_N"/>
</dbReference>
<dbReference type="PRINTS" id="PR00086">
    <property type="entry name" value="LLDHDRGNASE"/>
</dbReference>
<dbReference type="SUPFAM" id="SSF56327">
    <property type="entry name" value="LDH C-terminal domain-like"/>
    <property type="match status" value="1"/>
</dbReference>
<organism evidence="9 10">
    <name type="scientific">Mortierella alpina</name>
    <name type="common">Oleaginous fungus</name>
    <name type="synonym">Mortierella renispora</name>
    <dbReference type="NCBI Taxonomy" id="64518"/>
    <lineage>
        <taxon>Eukaryota</taxon>
        <taxon>Fungi</taxon>
        <taxon>Fungi incertae sedis</taxon>
        <taxon>Mucoromycota</taxon>
        <taxon>Mortierellomycotina</taxon>
        <taxon>Mortierellomycetes</taxon>
        <taxon>Mortierellales</taxon>
        <taxon>Mortierellaceae</taxon>
        <taxon>Mortierella</taxon>
    </lineage>
</organism>
<keyword evidence="1 5" id="KW-0560">Oxidoreductase</keyword>
<name>A0A9P8A6L9_MORAP</name>
<comment type="caution">
    <text evidence="9">The sequence shown here is derived from an EMBL/GenBank/DDBJ whole genome shotgun (WGS) entry which is preliminary data.</text>
</comment>
<evidence type="ECO:0000313" key="9">
    <source>
        <dbReference type="EMBL" id="KAG9324560.1"/>
    </source>
</evidence>
<evidence type="ECO:0000256" key="3">
    <source>
        <dbReference type="PIRSR" id="PIRSR000102-1"/>
    </source>
</evidence>
<evidence type="ECO:0000256" key="4">
    <source>
        <dbReference type="PIRSR" id="PIRSR000102-3"/>
    </source>
</evidence>